<sequence>MSRIRSAWAAGLAGAAALALVTAPLGVAEAVPRAADVVVTATVLNTHQVKVDWTSSLSPQPASWTVGRGGTDDLGTGPWSTTVAGSARTFTFNSLVTGQQYTFTVTPAGSTQGYTATATPGGTAAAVTVAATVLNAAQVKVDWTSSLSPAPASWTVGRGGTDSLGTGPWSTSVAGSTRTFTFNSLVAGQEYTFTVTPAGSTQGYTATATPGGTTPPGGTPGDTAGDTQGWGTPVWQDDFTGTAPGPDWGLYSDPGSQHGNRQPGQCQVSGGTLKLVSLPDRRTCGMAHRRNQTHGRWEARVRTSGGGWKSLFIIWPQSDVWPRDGEYDWMEQTAGGNCYGGFLHYPGHTPITQEVLPSNCVGTSQWHNVAFEWSAGSMKGWVDGRLWYSIAANADLTQMPAGHLTIQQDDQGSGSGNSATMEVDWVRGWDL</sequence>
<organism evidence="6 7">
    <name type="scientific">Actinophytocola oryzae</name>
    <dbReference type="NCBI Taxonomy" id="502181"/>
    <lineage>
        <taxon>Bacteria</taxon>
        <taxon>Bacillati</taxon>
        <taxon>Actinomycetota</taxon>
        <taxon>Actinomycetes</taxon>
        <taxon>Pseudonocardiales</taxon>
        <taxon>Pseudonocardiaceae</taxon>
    </lineage>
</organism>
<dbReference type="InterPro" id="IPR003961">
    <property type="entry name" value="FN3_dom"/>
</dbReference>
<protein>
    <submittedName>
        <fullName evidence="6">Glycosyl hydrolase family 16</fullName>
    </submittedName>
</protein>
<dbReference type="CDD" id="cd00413">
    <property type="entry name" value="Glyco_hydrolase_16"/>
    <property type="match status" value="1"/>
</dbReference>
<dbReference type="InterPro" id="IPR013320">
    <property type="entry name" value="ConA-like_dom_sf"/>
</dbReference>
<evidence type="ECO:0000256" key="2">
    <source>
        <dbReference type="ARBA" id="ARBA00023326"/>
    </source>
</evidence>
<dbReference type="InterPro" id="IPR000757">
    <property type="entry name" value="Beta-glucanase-like"/>
</dbReference>
<feature type="chain" id="PRO_5020920381" evidence="4">
    <location>
        <begin position="31"/>
        <end position="431"/>
    </location>
</feature>
<evidence type="ECO:0000256" key="3">
    <source>
        <dbReference type="SAM" id="MobiDB-lite"/>
    </source>
</evidence>
<proteinExistence type="predicted"/>
<feature type="compositionally biased region" description="Low complexity" evidence="3">
    <location>
        <begin position="202"/>
        <end position="212"/>
    </location>
</feature>
<dbReference type="GO" id="GO:0000272">
    <property type="term" value="P:polysaccharide catabolic process"/>
    <property type="evidence" value="ECO:0007669"/>
    <property type="project" value="UniProtKB-KW"/>
</dbReference>
<name>A0A4R7W287_9PSEU</name>
<evidence type="ECO:0000256" key="1">
    <source>
        <dbReference type="ARBA" id="ARBA00023295"/>
    </source>
</evidence>
<dbReference type="AlphaFoldDB" id="A0A4R7W287"/>
<keyword evidence="6" id="KW-0378">Hydrolase</keyword>
<dbReference type="SUPFAM" id="SSF49265">
    <property type="entry name" value="Fibronectin type III"/>
    <property type="match status" value="2"/>
</dbReference>
<reference evidence="6 7" key="1">
    <citation type="submission" date="2019-03" db="EMBL/GenBank/DDBJ databases">
        <title>Genomic Encyclopedia of Archaeal and Bacterial Type Strains, Phase II (KMG-II): from individual species to whole genera.</title>
        <authorList>
            <person name="Goeker M."/>
        </authorList>
    </citation>
    <scope>NUCLEOTIDE SEQUENCE [LARGE SCALE GENOMIC DNA]</scope>
    <source>
        <strain evidence="6 7">DSM 45499</strain>
    </source>
</reference>
<comment type="caution">
    <text evidence="6">The sequence shown here is derived from an EMBL/GenBank/DDBJ whole genome shotgun (WGS) entry which is preliminary data.</text>
</comment>
<dbReference type="EMBL" id="SOCP01000002">
    <property type="protein sequence ID" value="TDV56562.1"/>
    <property type="molecule type" value="Genomic_DNA"/>
</dbReference>
<evidence type="ECO:0000313" key="6">
    <source>
        <dbReference type="EMBL" id="TDV56562.1"/>
    </source>
</evidence>
<dbReference type="RefSeq" id="WP_166663978.1">
    <property type="nucleotide sequence ID" value="NZ_SOCP01000002.1"/>
</dbReference>
<keyword evidence="2" id="KW-0119">Carbohydrate metabolism</keyword>
<dbReference type="SMART" id="SM00060">
    <property type="entry name" value="FN3"/>
    <property type="match status" value="2"/>
</dbReference>
<evidence type="ECO:0000256" key="4">
    <source>
        <dbReference type="SAM" id="SignalP"/>
    </source>
</evidence>
<evidence type="ECO:0000259" key="5">
    <source>
        <dbReference type="PROSITE" id="PS51762"/>
    </source>
</evidence>
<dbReference type="PROSITE" id="PS51762">
    <property type="entry name" value="GH16_2"/>
    <property type="match status" value="1"/>
</dbReference>
<keyword evidence="1" id="KW-0326">Glycosidase</keyword>
<dbReference type="Gene3D" id="2.60.120.200">
    <property type="match status" value="1"/>
</dbReference>
<keyword evidence="2" id="KW-0624">Polysaccharide degradation</keyword>
<feature type="signal peptide" evidence="4">
    <location>
        <begin position="1"/>
        <end position="30"/>
    </location>
</feature>
<feature type="domain" description="GH16" evidence="5">
    <location>
        <begin position="228"/>
        <end position="431"/>
    </location>
</feature>
<feature type="compositionally biased region" description="Polar residues" evidence="3">
    <location>
        <begin position="254"/>
        <end position="269"/>
    </location>
</feature>
<gene>
    <name evidence="6" type="ORF">CLV71_102629</name>
</gene>
<dbReference type="GO" id="GO:0004553">
    <property type="term" value="F:hydrolase activity, hydrolyzing O-glycosyl compounds"/>
    <property type="evidence" value="ECO:0007669"/>
    <property type="project" value="InterPro"/>
</dbReference>
<evidence type="ECO:0000313" key="7">
    <source>
        <dbReference type="Proteomes" id="UP000294927"/>
    </source>
</evidence>
<keyword evidence="4" id="KW-0732">Signal</keyword>
<dbReference type="SUPFAM" id="SSF49899">
    <property type="entry name" value="Concanavalin A-like lectins/glucanases"/>
    <property type="match status" value="1"/>
</dbReference>
<dbReference type="InterPro" id="IPR036116">
    <property type="entry name" value="FN3_sf"/>
</dbReference>
<feature type="region of interest" description="Disordered" evidence="3">
    <location>
        <begin position="202"/>
        <end position="269"/>
    </location>
</feature>
<dbReference type="Proteomes" id="UP000294927">
    <property type="component" value="Unassembled WGS sequence"/>
</dbReference>
<accession>A0A4R7W287</accession>
<keyword evidence="7" id="KW-1185">Reference proteome</keyword>